<evidence type="ECO:0000256" key="6">
    <source>
        <dbReference type="ARBA" id="ARBA00022490"/>
    </source>
</evidence>
<keyword evidence="6" id="KW-0963">Cytoplasm</keyword>
<evidence type="ECO:0000256" key="4">
    <source>
        <dbReference type="ARBA" id="ARBA00016507"/>
    </source>
</evidence>
<evidence type="ECO:0000256" key="3">
    <source>
        <dbReference type="ARBA" id="ARBA00006602"/>
    </source>
</evidence>
<dbReference type="InterPro" id="IPR051472">
    <property type="entry name" value="T3SS_Stator/FliH"/>
</dbReference>
<feature type="region of interest" description="Disordered" evidence="10">
    <location>
        <begin position="17"/>
        <end position="36"/>
    </location>
</feature>
<keyword evidence="12" id="KW-0282">Flagellum</keyword>
<dbReference type="Pfam" id="PF02108">
    <property type="entry name" value="FliH"/>
    <property type="match status" value="1"/>
</dbReference>
<dbReference type="GO" id="GO:0071973">
    <property type="term" value="P:bacterial-type flagellum-dependent cell motility"/>
    <property type="evidence" value="ECO:0007669"/>
    <property type="project" value="InterPro"/>
</dbReference>
<evidence type="ECO:0000313" key="13">
    <source>
        <dbReference type="Proteomes" id="UP000305674"/>
    </source>
</evidence>
<keyword evidence="8" id="KW-0653">Protein transport</keyword>
<keyword evidence="12" id="KW-0966">Cell projection</keyword>
<dbReference type="PRINTS" id="PR01003">
    <property type="entry name" value="FLGFLIH"/>
</dbReference>
<protein>
    <recommendedName>
        <fullName evidence="4">Flagellar assembly protein FliH</fullName>
    </recommendedName>
</protein>
<keyword evidence="7" id="KW-1005">Bacterial flagellum biogenesis</keyword>
<keyword evidence="13" id="KW-1185">Reference proteome</keyword>
<sequence length="234" mass="25684">MSHQYWKSDSDRVRLYHFPPLGSQGGDTPSQASAADYQKAVEQGYQEGMEQGRQAGYQEGMELGRQEGLTQGMAEGHARGEAQAHQEMESRLVPMIAPITALQQLLREGHEQQLKSQQELILELVKRVAEQVVRCELTLHPQQILSLIEETLAAMPDGRQNPVIHLEPGVLATLNEVAADKVADWTLRADATLGIGDVRVVSEECEADASTASRLNACMEQVAKHLVDDHGQGA</sequence>
<keyword evidence="5" id="KW-0813">Transport</keyword>
<evidence type="ECO:0000259" key="11">
    <source>
        <dbReference type="Pfam" id="PF02108"/>
    </source>
</evidence>
<accession>A0A4U1BAD5</accession>
<dbReference type="InterPro" id="IPR018035">
    <property type="entry name" value="Flagellar_FliH/T3SS_HrpE"/>
</dbReference>
<dbReference type="Proteomes" id="UP000305674">
    <property type="component" value="Unassembled WGS sequence"/>
</dbReference>
<dbReference type="GO" id="GO:0015031">
    <property type="term" value="P:protein transport"/>
    <property type="evidence" value="ECO:0007669"/>
    <property type="project" value="UniProtKB-KW"/>
</dbReference>
<dbReference type="GO" id="GO:0005829">
    <property type="term" value="C:cytosol"/>
    <property type="evidence" value="ECO:0007669"/>
    <property type="project" value="TreeGrafter"/>
</dbReference>
<evidence type="ECO:0000256" key="1">
    <source>
        <dbReference type="ARBA" id="ARBA00003041"/>
    </source>
</evidence>
<dbReference type="GO" id="GO:0009288">
    <property type="term" value="C:bacterial-type flagellum"/>
    <property type="evidence" value="ECO:0007669"/>
    <property type="project" value="InterPro"/>
</dbReference>
<reference evidence="12 13" key="1">
    <citation type="submission" date="2019-04" db="EMBL/GenBank/DDBJ databases">
        <authorList>
            <person name="Hwang J.C."/>
        </authorList>
    </citation>
    <scope>NUCLEOTIDE SEQUENCE [LARGE SCALE GENOMIC DNA]</scope>
    <source>
        <strain evidence="12 13">IMCC35001</strain>
    </source>
</reference>
<dbReference type="PANTHER" id="PTHR34982">
    <property type="entry name" value="YOP PROTEINS TRANSLOCATION PROTEIN L"/>
    <property type="match status" value="1"/>
</dbReference>
<dbReference type="NCBIfam" id="NF009925">
    <property type="entry name" value="PRK13386.1"/>
    <property type="match status" value="1"/>
</dbReference>
<evidence type="ECO:0000256" key="10">
    <source>
        <dbReference type="SAM" id="MobiDB-lite"/>
    </source>
</evidence>
<feature type="domain" description="Flagellar assembly protein FliH/Type III secretion system HrpE" evidence="11">
    <location>
        <begin position="100"/>
        <end position="217"/>
    </location>
</feature>
<comment type="subcellular location">
    <subcellularLocation>
        <location evidence="2">Cytoplasm</location>
    </subcellularLocation>
</comment>
<proteinExistence type="inferred from homology"/>
<keyword evidence="12" id="KW-0969">Cilium</keyword>
<evidence type="ECO:0000256" key="8">
    <source>
        <dbReference type="ARBA" id="ARBA00022927"/>
    </source>
</evidence>
<evidence type="ECO:0000256" key="7">
    <source>
        <dbReference type="ARBA" id="ARBA00022795"/>
    </source>
</evidence>
<organism evidence="12 13">
    <name type="scientific">Ferrimonas sediminicola</name>
    <dbReference type="NCBI Taxonomy" id="2569538"/>
    <lineage>
        <taxon>Bacteria</taxon>
        <taxon>Pseudomonadati</taxon>
        <taxon>Pseudomonadota</taxon>
        <taxon>Gammaproteobacteria</taxon>
        <taxon>Alteromonadales</taxon>
        <taxon>Ferrimonadaceae</taxon>
        <taxon>Ferrimonas</taxon>
    </lineage>
</organism>
<evidence type="ECO:0000256" key="5">
    <source>
        <dbReference type="ARBA" id="ARBA00022448"/>
    </source>
</evidence>
<comment type="function">
    <text evidence="1">Needed for flagellar regrowth and assembly.</text>
</comment>
<dbReference type="RefSeq" id="WP_136854121.1">
    <property type="nucleotide sequence ID" value="NZ_SWCI01000012.1"/>
</dbReference>
<evidence type="ECO:0000256" key="2">
    <source>
        <dbReference type="ARBA" id="ARBA00004496"/>
    </source>
</evidence>
<dbReference type="AlphaFoldDB" id="A0A4U1BAD5"/>
<dbReference type="GO" id="GO:0003774">
    <property type="term" value="F:cytoskeletal motor activity"/>
    <property type="evidence" value="ECO:0007669"/>
    <property type="project" value="InterPro"/>
</dbReference>
<gene>
    <name evidence="12" type="ORF">FCL40_15035</name>
</gene>
<dbReference type="EMBL" id="SWCI01000012">
    <property type="protein sequence ID" value="TKB47786.1"/>
    <property type="molecule type" value="Genomic_DNA"/>
</dbReference>
<dbReference type="PANTHER" id="PTHR34982:SF1">
    <property type="entry name" value="FLAGELLAR ASSEMBLY PROTEIN FLIH"/>
    <property type="match status" value="1"/>
</dbReference>
<comment type="similarity">
    <text evidence="3">Belongs to the FliH family.</text>
</comment>
<dbReference type="InterPro" id="IPR000563">
    <property type="entry name" value="Flag_FliH"/>
</dbReference>
<keyword evidence="9" id="KW-1006">Bacterial flagellum protein export</keyword>
<dbReference type="GO" id="GO:0044781">
    <property type="term" value="P:bacterial-type flagellum organization"/>
    <property type="evidence" value="ECO:0007669"/>
    <property type="project" value="UniProtKB-KW"/>
</dbReference>
<name>A0A4U1BAD5_9GAMM</name>
<dbReference type="OrthoDB" id="6397640at2"/>
<comment type="caution">
    <text evidence="12">The sequence shown here is derived from an EMBL/GenBank/DDBJ whole genome shotgun (WGS) entry which is preliminary data.</text>
</comment>
<evidence type="ECO:0000313" key="12">
    <source>
        <dbReference type="EMBL" id="TKB47786.1"/>
    </source>
</evidence>
<evidence type="ECO:0000256" key="9">
    <source>
        <dbReference type="ARBA" id="ARBA00023225"/>
    </source>
</evidence>